<evidence type="ECO:0000256" key="11">
    <source>
        <dbReference type="ARBA" id="ARBA00032010"/>
    </source>
</evidence>
<dbReference type="GO" id="GO:0003712">
    <property type="term" value="F:transcription coregulator activity"/>
    <property type="evidence" value="ECO:0007669"/>
    <property type="project" value="InterPro"/>
</dbReference>
<dbReference type="GO" id="GO:0006357">
    <property type="term" value="P:regulation of transcription by RNA polymerase II"/>
    <property type="evidence" value="ECO:0007669"/>
    <property type="project" value="InterPro"/>
</dbReference>
<keyword evidence="15" id="KW-1185">Reference proteome</keyword>
<accession>E4UWD6</accession>
<evidence type="ECO:0000313" key="14">
    <source>
        <dbReference type="EMBL" id="EFR02531.1"/>
    </source>
</evidence>
<gene>
    <name evidence="14" type="ORF">MGYG_05527</name>
</gene>
<comment type="similarity">
    <text evidence="2">Belongs to the Mediator complex subunit 12 family.</text>
</comment>
<dbReference type="InParanoid" id="E4UWD6"/>
<dbReference type="STRING" id="535722.E4UWD6"/>
<dbReference type="OMA" id="YPVRPWE"/>
<dbReference type="eggNOG" id="KOG4522">
    <property type="taxonomic scope" value="Eukaryota"/>
</dbReference>
<dbReference type="GeneID" id="10028218"/>
<feature type="domain" description="Mediator complex subunit Med12" evidence="13">
    <location>
        <begin position="290"/>
        <end position="353"/>
    </location>
</feature>
<dbReference type="SMART" id="SM01281">
    <property type="entry name" value="Med12"/>
    <property type="match status" value="1"/>
</dbReference>
<dbReference type="OrthoDB" id="20828at2759"/>
<evidence type="ECO:0000256" key="7">
    <source>
        <dbReference type="ARBA" id="ARBA00023159"/>
    </source>
</evidence>
<feature type="compositionally biased region" description="Polar residues" evidence="12">
    <location>
        <begin position="1551"/>
        <end position="1574"/>
    </location>
</feature>
<keyword evidence="5" id="KW-0678">Repressor</keyword>
<feature type="region of interest" description="Disordered" evidence="12">
    <location>
        <begin position="1523"/>
        <end position="1574"/>
    </location>
</feature>
<keyword evidence="6" id="KW-0805">Transcription regulation</keyword>
<keyword evidence="7" id="KW-0010">Activator</keyword>
<evidence type="ECO:0000256" key="12">
    <source>
        <dbReference type="SAM" id="MobiDB-lite"/>
    </source>
</evidence>
<evidence type="ECO:0000256" key="3">
    <source>
        <dbReference type="ARBA" id="ARBA00011629"/>
    </source>
</evidence>
<reference evidence="15" key="1">
    <citation type="journal article" date="2012" name="MBio">
        <title>Comparative genome analysis of Trichophyton rubrum and related dermatophytes reveals candidate genes involved in infection.</title>
        <authorList>
            <person name="Martinez D.A."/>
            <person name="Oliver B.G."/>
            <person name="Graeser Y."/>
            <person name="Goldberg J.M."/>
            <person name="Li W."/>
            <person name="Martinez-Rossi N.M."/>
            <person name="Monod M."/>
            <person name="Shelest E."/>
            <person name="Barton R.C."/>
            <person name="Birch E."/>
            <person name="Brakhage A.A."/>
            <person name="Chen Z."/>
            <person name="Gurr S.J."/>
            <person name="Heiman D."/>
            <person name="Heitman J."/>
            <person name="Kosti I."/>
            <person name="Rossi A."/>
            <person name="Saif S."/>
            <person name="Samalova M."/>
            <person name="Saunders C.W."/>
            <person name="Shea T."/>
            <person name="Summerbell R.C."/>
            <person name="Xu J."/>
            <person name="Young S."/>
            <person name="Zeng Q."/>
            <person name="Birren B.W."/>
            <person name="Cuomo C.A."/>
            <person name="White T.C."/>
        </authorList>
    </citation>
    <scope>NUCLEOTIDE SEQUENCE [LARGE SCALE GENOMIC DNA]</scope>
    <source>
        <strain evidence="15">ATCC MYA-4604 / CBS 118893</strain>
    </source>
</reference>
<feature type="region of interest" description="Disordered" evidence="12">
    <location>
        <begin position="1"/>
        <end position="84"/>
    </location>
</feature>
<comment type="subunit">
    <text evidence="3">Component of the SRB8-11 complex, which itself associates with the Mediator complex.</text>
</comment>
<dbReference type="GO" id="GO:0016592">
    <property type="term" value="C:mediator complex"/>
    <property type="evidence" value="ECO:0007669"/>
    <property type="project" value="InterPro"/>
</dbReference>
<keyword evidence="9" id="KW-0539">Nucleus</keyword>
<evidence type="ECO:0000256" key="5">
    <source>
        <dbReference type="ARBA" id="ARBA00022491"/>
    </source>
</evidence>
<dbReference type="HOGENOM" id="CLU_002034_1_0_1"/>
<dbReference type="EMBL" id="DS989825">
    <property type="protein sequence ID" value="EFR02531.1"/>
    <property type="molecule type" value="Genomic_DNA"/>
</dbReference>
<dbReference type="PANTHER" id="PTHR46567">
    <property type="entry name" value="MEDIATOR OF RNA POLYMERASE II TRANSCRIPTION SUBUNIT 12"/>
    <property type="match status" value="1"/>
</dbReference>
<sequence length="1635" mass="180711">MITSHPPQMSNPYSQPSTGFSDLPAARMAFQQQARLGPGNDLGRGLGPGRTGRLGGPGTNASPVIDLTGSNDEDDEDLESSRPAKRLRIDTQGHDEIARILHSGARLVHVLSDDTDDGQYEAVDENEPFVESVKPPASFQDRLAYMSMDGGGQQSQSSPAPLPMPPRPRRSIFMRDRPENAVEDAEPDDMVVKTTPYTMEKPAAAARLADNTILDFHPWTGNNPEDSLNEHTAKQGFYDRIQLSQNESNTARPSLYSHFKNPNGLKNLSHIFAQALKRRQAMTKVTPNSTFKPPPRVTLTDNKREAWLRDLANPSVPLRRLSRTIPHGIRGKILLDQCLGKNIPIGRAIWLAKCVGANEIRAFKRKGTAAAIASGLETKWVKDWTGSVQQFIEGVLQSHEEAGWIENQAYAMRLSGRLFLEQLLDQDAYLEWFLSSLHASNLKTLPTWLTTISVYWKNLTIYRKRSRRLAQTLLDKLALALDINRSTDLSSLINQLQSIIRSFITSYPSSFLLPLTWSRHQKPLTACFNTSVPLETAILAQLIVRNTRLSKTSPQSVTNSPELTSRPAAQQLISLLDGPCAPNAFPLLAAKCLALPLDHPTLVHTLLEWSSTPFRYGCARIYVGVRLLRRWRKLSIDTDAHILYFLAANSKHSARQLDNVYHLVAELVRSQSFSVGKYLEWLVARGAVRSPDKPGQYLTADVELLRHLPPSRLPEHIWNLRNTLLSRAGVSVDDEARQVRHIKTGLLQMHSDIFTGHVDASDTEMADADVDCTCLTWTVKSEVSHWIREQVALKLLAQVQVKNQPSGGGTTQTTAAMLRPDQFYSLRSILERLGDISILADVLKLLSPSADPTILASLTDTLNYHLPAFTAIGATMDLFQSLAISYTKLSKTEPHVQYFIGSMLDMALAIPSEATTVAVLRRDLIRYDKKSAMAASSPVSEHMADTLNPVNPTFGGMLDQLLASGNCMDDATLLRIFELLIQKLETGKADISITSSEAARYLAQLRLFNPKTFDGLMIKRVVGMIRTSPRPRLSEFLPPLVGVGCVTLLAFFGMVKGLLEADKMGENNIPDVMQLRLDMLGVLGLENAGPSKLPDFVLYRFKIARRDFVLKHCGLIIGTIRDAIIDATDSHDVSLQEQWDTAIFPLLCEIMVRHPNIGKAESAKWMTDKFPTGLRLLTQTLDSLLNLESGNGNFDILQLLKGDYGRDANLRADPNHTSSNSQPIQKQALDIVCRIDDFSLPFCLTKLQLLLEGTDMAGKENILDPVFAAAEADVKKGVIPMGGTKKGPGLIIRKIKQKAEIKLLSLFITSASSSSTGNSADSDDGPAPHELALIYLRIIEELICKSPNESISPSIGSALLERMNLLLQRVAFLSKIKPTETNSIIIAQRNEGGMLGVWVYILLRLVALYRSSFNVERASKLDLTDQTRLLLSICYMAFTPALVQVLSRTTNLPTVPTSKYSHLQKTVPANWSSLRTYAIDVATILVDTLPDEARIQCARFLRDRSPLFHQQQQDTRLLYLFGPMPDPQAAPTNPSTGNPMPGPPVPGSSPLSVQSHAAQGSSVQTPHQANQPIPTVEETTSPVQNFRFQQGNRILGPCPPRSWEMIEESAPVVGVNDTAINLSYFGARAIRAGLK</sequence>
<feature type="compositionally biased region" description="Gly residues" evidence="12">
    <location>
        <begin position="40"/>
        <end position="58"/>
    </location>
</feature>
<evidence type="ECO:0000256" key="1">
    <source>
        <dbReference type="ARBA" id="ARBA00004123"/>
    </source>
</evidence>
<dbReference type="VEuPathDB" id="FungiDB:MGYG_05527"/>
<dbReference type="InterPro" id="IPR019035">
    <property type="entry name" value="Mediator_Med12"/>
</dbReference>
<evidence type="ECO:0000313" key="15">
    <source>
        <dbReference type="Proteomes" id="UP000002669"/>
    </source>
</evidence>
<proteinExistence type="inferred from homology"/>
<evidence type="ECO:0000256" key="8">
    <source>
        <dbReference type="ARBA" id="ARBA00023163"/>
    </source>
</evidence>
<evidence type="ECO:0000256" key="10">
    <source>
        <dbReference type="ARBA" id="ARBA00025661"/>
    </source>
</evidence>
<name>E4UWD6_ARTGP</name>
<keyword evidence="8" id="KW-0804">Transcription</keyword>
<dbReference type="RefSeq" id="XP_003172942.1">
    <property type="nucleotide sequence ID" value="XM_003172894.1"/>
</dbReference>
<comment type="subcellular location">
    <subcellularLocation>
        <location evidence="1">Nucleus</location>
    </subcellularLocation>
</comment>
<dbReference type="InterPro" id="IPR057344">
    <property type="entry name" value="ARM_SRB8"/>
</dbReference>
<comment type="function">
    <text evidence="10">Component of the SRB8-11 complex. The SRB8-11 complex is a regulatory module of the Mediator complex which is itself involved in regulation of basal and activated RNA polymerase II-dependent transcription. The SRB8-11 complex may be involved in the transcriptional repression of a subset of genes regulated by Mediator. It may inhibit the association of the Mediator complex with RNA polymerase II to form the holoenzyme complex.</text>
</comment>
<feature type="compositionally biased region" description="Polar residues" evidence="12">
    <location>
        <begin position="1"/>
        <end position="20"/>
    </location>
</feature>
<evidence type="ECO:0000259" key="13">
    <source>
        <dbReference type="SMART" id="SM01281"/>
    </source>
</evidence>
<evidence type="ECO:0000256" key="9">
    <source>
        <dbReference type="ARBA" id="ARBA00023242"/>
    </source>
</evidence>
<dbReference type="PANTHER" id="PTHR46567:SF1">
    <property type="entry name" value="MEDIATOR OF RNA POLYMERASE II TRANSCRIPTION SUBUNIT 12"/>
    <property type="match status" value="1"/>
</dbReference>
<protein>
    <recommendedName>
        <fullName evidence="4">Mediator of RNA polymerase II transcription subunit 12</fullName>
    </recommendedName>
    <alternativeName>
        <fullName evidence="11">Mediator complex subunit 12</fullName>
    </alternativeName>
</protein>
<organism evidence="15">
    <name type="scientific">Arthroderma gypseum (strain ATCC MYA-4604 / CBS 118893)</name>
    <name type="common">Microsporum gypseum</name>
    <dbReference type="NCBI Taxonomy" id="535722"/>
    <lineage>
        <taxon>Eukaryota</taxon>
        <taxon>Fungi</taxon>
        <taxon>Dikarya</taxon>
        <taxon>Ascomycota</taxon>
        <taxon>Pezizomycotina</taxon>
        <taxon>Eurotiomycetes</taxon>
        <taxon>Eurotiomycetidae</taxon>
        <taxon>Onygenales</taxon>
        <taxon>Arthrodermataceae</taxon>
        <taxon>Nannizzia</taxon>
    </lineage>
</organism>
<evidence type="ECO:0000256" key="4">
    <source>
        <dbReference type="ARBA" id="ARBA00019622"/>
    </source>
</evidence>
<evidence type="ECO:0000256" key="6">
    <source>
        <dbReference type="ARBA" id="ARBA00023015"/>
    </source>
</evidence>
<dbReference type="Pfam" id="PF09497">
    <property type="entry name" value="Med12"/>
    <property type="match status" value="1"/>
</dbReference>
<dbReference type="Proteomes" id="UP000002669">
    <property type="component" value="Unassembled WGS sequence"/>
</dbReference>
<evidence type="ECO:0000256" key="2">
    <source>
        <dbReference type="ARBA" id="ARBA00010289"/>
    </source>
</evidence>
<dbReference type="Pfam" id="PF25326">
    <property type="entry name" value="ARM_SRB8"/>
    <property type="match status" value="1"/>
</dbReference>